<dbReference type="Proteomes" id="UP000290904">
    <property type="component" value="Segment"/>
</dbReference>
<sequence length="244" mass="26328">MRLAHLRFQRGDGVAPIRPPHEVNDEECQAAVVDSALAPRVVDVPLLVAVGAVVRPDAQHAVRIAVVDGNLPLGHVGVQGVARLRCDDRRTVLDDRAGQVGPSVRVAVVNRPRRRLGHEPLAAGRLDPHAVQLAPHVRRAAAAALVVKRQLRHRVSRNVLRPRHSDGAERADLTRLDVAVALGRRALGLATLHVAAMHHFEHGLPHLGAVGALPWVAGRQRPAVHVGIAQPVADERFRGLDIRA</sequence>
<protein>
    <submittedName>
        <fullName evidence="1">Uncharacterized protein</fullName>
    </submittedName>
</protein>
<evidence type="ECO:0000313" key="1">
    <source>
        <dbReference type="EMBL" id="QAU05004.1"/>
    </source>
</evidence>
<evidence type="ECO:0000313" key="2">
    <source>
        <dbReference type="Proteomes" id="UP000290904"/>
    </source>
</evidence>
<keyword evidence="2" id="KW-1185">Reference proteome</keyword>
<proteinExistence type="predicted"/>
<dbReference type="EMBL" id="MK224497">
    <property type="protein sequence ID" value="QAU05004.1"/>
    <property type="molecule type" value="Genomic_DNA"/>
</dbReference>
<gene>
    <name evidence="1" type="ORF">Henu3_gp63</name>
</gene>
<organism evidence="1 2">
    <name type="scientific">Mycobacterium phage Henu3</name>
    <dbReference type="NCBI Taxonomy" id="2492961"/>
    <lineage>
        <taxon>Viruses</taxon>
        <taxon>Duplodnaviria</taxon>
        <taxon>Heunggongvirae</taxon>
        <taxon>Uroviricota</taxon>
        <taxon>Caudoviricetes</taxon>
        <taxon>Weiservirinae</taxon>
        <taxon>Fionnbharthvirus</taxon>
        <taxon>Fionnbharthvirus henu3</taxon>
    </lineage>
</organism>
<reference evidence="1 2" key="1">
    <citation type="submission" date="2018-11" db="EMBL/GenBank/DDBJ databases">
        <authorList>
            <person name="Teng T."/>
        </authorList>
    </citation>
    <scope>NUCLEOTIDE SEQUENCE [LARGE SCALE GENOMIC DNA]</scope>
</reference>
<name>A0A410T7P5_9CAUD</name>
<accession>A0A410T7P5</accession>